<organism evidence="1 2">
    <name type="scientific">Tanacetum coccineum</name>
    <dbReference type="NCBI Taxonomy" id="301880"/>
    <lineage>
        <taxon>Eukaryota</taxon>
        <taxon>Viridiplantae</taxon>
        <taxon>Streptophyta</taxon>
        <taxon>Embryophyta</taxon>
        <taxon>Tracheophyta</taxon>
        <taxon>Spermatophyta</taxon>
        <taxon>Magnoliopsida</taxon>
        <taxon>eudicotyledons</taxon>
        <taxon>Gunneridae</taxon>
        <taxon>Pentapetalae</taxon>
        <taxon>asterids</taxon>
        <taxon>campanulids</taxon>
        <taxon>Asterales</taxon>
        <taxon>Asteraceae</taxon>
        <taxon>Asteroideae</taxon>
        <taxon>Anthemideae</taxon>
        <taxon>Anthemidinae</taxon>
        <taxon>Tanacetum</taxon>
    </lineage>
</organism>
<evidence type="ECO:0000313" key="2">
    <source>
        <dbReference type="Proteomes" id="UP001151760"/>
    </source>
</evidence>
<evidence type="ECO:0000313" key="1">
    <source>
        <dbReference type="EMBL" id="GJS81612.1"/>
    </source>
</evidence>
<keyword evidence="2" id="KW-1185">Reference proteome</keyword>
<dbReference type="EMBL" id="BQNB010010760">
    <property type="protein sequence ID" value="GJS81612.1"/>
    <property type="molecule type" value="Genomic_DNA"/>
</dbReference>
<proteinExistence type="predicted"/>
<name>A0ABQ4YXT5_9ASTR</name>
<gene>
    <name evidence="1" type="ORF">Tco_0748153</name>
</gene>
<accession>A0ABQ4YXT5</accession>
<comment type="caution">
    <text evidence="1">The sequence shown here is derived from an EMBL/GenBank/DDBJ whole genome shotgun (WGS) entry which is preliminary data.</text>
</comment>
<protein>
    <submittedName>
        <fullName evidence="1">Uncharacterized protein</fullName>
    </submittedName>
</protein>
<sequence length="213" mass="23703">MSQSRTINGFGRPTGQELFTNYGLTSETETLGGPVYYIGNDMCPLFNEDYRTTMRDKSPHMCRIPVHMSRTLICLEPPFRQSWSESNVFSSDGIYHVDKAYGYIRGLSSATEFSGNAPWNDIKLLITQHTDMLLAHIPPESSQKGIGKVVIDATSSAVINPVHLLQHFGPSDSCPSPSTILKINTRSNYKPLTSFPKRVEKGDDHDVDCCTLV</sequence>
<dbReference type="Proteomes" id="UP001151760">
    <property type="component" value="Unassembled WGS sequence"/>
</dbReference>
<reference evidence="1" key="1">
    <citation type="journal article" date="2022" name="Int. J. Mol. Sci.">
        <title>Draft Genome of Tanacetum Coccineum: Genomic Comparison of Closely Related Tanacetum-Family Plants.</title>
        <authorList>
            <person name="Yamashiro T."/>
            <person name="Shiraishi A."/>
            <person name="Nakayama K."/>
            <person name="Satake H."/>
        </authorList>
    </citation>
    <scope>NUCLEOTIDE SEQUENCE</scope>
</reference>
<reference evidence="1" key="2">
    <citation type="submission" date="2022-01" db="EMBL/GenBank/DDBJ databases">
        <authorList>
            <person name="Yamashiro T."/>
            <person name="Shiraishi A."/>
            <person name="Satake H."/>
            <person name="Nakayama K."/>
        </authorList>
    </citation>
    <scope>NUCLEOTIDE SEQUENCE</scope>
</reference>